<name>A0A419V097_9BACL</name>
<gene>
    <name evidence="3" type="ORF">ATL39_2686</name>
</gene>
<dbReference type="AlphaFoldDB" id="A0A419V097"/>
<comment type="caution">
    <text evidence="3">The sequence shown here is derived from an EMBL/GenBank/DDBJ whole genome shotgun (WGS) entry which is preliminary data.</text>
</comment>
<reference evidence="3 4" key="1">
    <citation type="submission" date="2018-09" db="EMBL/GenBank/DDBJ databases">
        <title>Genomic Encyclopedia of Archaeal and Bacterial Type Strains, Phase II (KMG-II): from individual species to whole genera.</title>
        <authorList>
            <person name="Goeker M."/>
        </authorList>
    </citation>
    <scope>NUCLEOTIDE SEQUENCE [LARGE SCALE GENOMIC DNA]</scope>
    <source>
        <strain evidence="3 4">DSM 17008</strain>
    </source>
</reference>
<proteinExistence type="predicted"/>
<evidence type="ECO:0000256" key="1">
    <source>
        <dbReference type="SAM" id="MobiDB-lite"/>
    </source>
</evidence>
<keyword evidence="2" id="KW-0812">Transmembrane</keyword>
<dbReference type="RefSeq" id="WP_120193833.1">
    <property type="nucleotide sequence ID" value="NZ_RAPK01000010.1"/>
</dbReference>
<protein>
    <submittedName>
        <fullName evidence="3">Lia operon protein LiaI</fullName>
    </submittedName>
</protein>
<evidence type="ECO:0000313" key="3">
    <source>
        <dbReference type="EMBL" id="RKD71290.1"/>
    </source>
</evidence>
<dbReference type="EMBL" id="RAPK01000010">
    <property type="protein sequence ID" value="RKD71290.1"/>
    <property type="molecule type" value="Genomic_DNA"/>
</dbReference>
<evidence type="ECO:0000313" key="4">
    <source>
        <dbReference type="Proteomes" id="UP000285120"/>
    </source>
</evidence>
<organism evidence="3 4">
    <name type="scientific">Sinobaca qinghaiensis</name>
    <dbReference type="NCBI Taxonomy" id="342944"/>
    <lineage>
        <taxon>Bacteria</taxon>
        <taxon>Bacillati</taxon>
        <taxon>Bacillota</taxon>
        <taxon>Bacilli</taxon>
        <taxon>Bacillales</taxon>
        <taxon>Sporolactobacillaceae</taxon>
        <taxon>Sinobaca</taxon>
    </lineage>
</organism>
<evidence type="ECO:0000256" key="2">
    <source>
        <dbReference type="SAM" id="Phobius"/>
    </source>
</evidence>
<keyword evidence="2" id="KW-1133">Transmembrane helix</keyword>
<sequence length="115" mass="12901">MKKFGLIVLALFAVIVLLANLGPLLLLALGVFAAYAAYVQYQKSFSTGGRILWVLLGITGIVLAVSNIYAILGALAAWLLYWCWEKYKGLNEARSFKDHNDPFSSFDREWSRLQK</sequence>
<keyword evidence="4" id="KW-1185">Reference proteome</keyword>
<accession>A0A419V097</accession>
<dbReference type="OrthoDB" id="2971941at2"/>
<dbReference type="Proteomes" id="UP000285120">
    <property type="component" value="Unassembled WGS sequence"/>
</dbReference>
<feature type="transmembrane region" description="Helical" evidence="2">
    <location>
        <begin position="52"/>
        <end position="84"/>
    </location>
</feature>
<keyword evidence="2" id="KW-0472">Membrane</keyword>
<feature type="region of interest" description="Disordered" evidence="1">
    <location>
        <begin position="95"/>
        <end position="115"/>
    </location>
</feature>